<sequence length="598" mass="66275">MEQEYAMSKHVQAVHGKLSTSERPAEDLLCVWTRGGVVVRLLASHLGELGYTPGESLTDFRSWETCRTMTLVGGFSWGSPVSLGLVSPSSALKNSMSRTWAVLYAQCGVGAAIGWLAWWRDSCFASGVFQWLFDYWSSSHQSKDEVDRYRWLRKTNLRVPTQNCFSASTPSENNDWGKSVVTCVEDEQAVYLIFSLRTTPLHVIVRMVIGGLTAVDVVWTFRNEVGNTGAGTHRQSWKQSPVEITRIRARAQRRMVPYYMLPEVGNTGAGTHWQSWKQSPVEITRIRARAQRRMVPYYMLPCSGQLRLATLALARTGKAGNSRRLKSHVYGRELSVEWCRTTCYRVRANVRRSEPSIKLGPGSKLGLFDLGSGKLLQPGISREQWSALAAGVSQRPEVVAWESACPAWLRAVIVSDAAYRTGAILPAMTSTWEVTPTHCRAGGSNCSTVDGDVVVPLRRALLVVEPQRVQNLVHDYAVVDTARRLQVDDLSAAPLTHVGPAAGAVAAEHHVISVRLLVRPEAQACLLVVLFDGAVDHFHLLFRCNHQSVRGISFGTKATRWQYEVLIYTGRKFLPALKVTASRRGSPPVTRGCAESTL</sequence>
<evidence type="ECO:0000256" key="1">
    <source>
        <dbReference type="SAM" id="Phobius"/>
    </source>
</evidence>
<evidence type="ECO:0000313" key="3">
    <source>
        <dbReference type="Proteomes" id="UP001159363"/>
    </source>
</evidence>
<keyword evidence="3" id="KW-1185">Reference proteome</keyword>
<proteinExistence type="predicted"/>
<keyword evidence="1" id="KW-1133">Transmembrane helix</keyword>
<reference evidence="2 3" key="1">
    <citation type="submission" date="2023-02" db="EMBL/GenBank/DDBJ databases">
        <title>LHISI_Scaffold_Assembly.</title>
        <authorList>
            <person name="Stuart O.P."/>
            <person name="Cleave R."/>
            <person name="Magrath M.J.L."/>
            <person name="Mikheyev A.S."/>
        </authorList>
    </citation>
    <scope>NUCLEOTIDE SEQUENCE [LARGE SCALE GENOMIC DNA]</scope>
    <source>
        <strain evidence="2">Daus_M_001</strain>
        <tissue evidence="2">Leg muscle</tissue>
    </source>
</reference>
<organism evidence="2 3">
    <name type="scientific">Dryococelus australis</name>
    <dbReference type="NCBI Taxonomy" id="614101"/>
    <lineage>
        <taxon>Eukaryota</taxon>
        <taxon>Metazoa</taxon>
        <taxon>Ecdysozoa</taxon>
        <taxon>Arthropoda</taxon>
        <taxon>Hexapoda</taxon>
        <taxon>Insecta</taxon>
        <taxon>Pterygota</taxon>
        <taxon>Neoptera</taxon>
        <taxon>Polyneoptera</taxon>
        <taxon>Phasmatodea</taxon>
        <taxon>Verophasmatodea</taxon>
        <taxon>Anareolatae</taxon>
        <taxon>Phasmatidae</taxon>
        <taxon>Eurycanthinae</taxon>
        <taxon>Dryococelus</taxon>
    </lineage>
</organism>
<name>A0ABQ9GJJ6_9NEOP</name>
<dbReference type="Proteomes" id="UP001159363">
    <property type="component" value="Chromosome 10"/>
</dbReference>
<keyword evidence="1" id="KW-0812">Transmembrane</keyword>
<comment type="caution">
    <text evidence="2">The sequence shown here is derived from an EMBL/GenBank/DDBJ whole genome shotgun (WGS) entry which is preliminary data.</text>
</comment>
<feature type="transmembrane region" description="Helical" evidence="1">
    <location>
        <begin position="100"/>
        <end position="119"/>
    </location>
</feature>
<protein>
    <submittedName>
        <fullName evidence="2">Uncharacterized protein</fullName>
    </submittedName>
</protein>
<dbReference type="EMBL" id="JARBHB010000011">
    <property type="protein sequence ID" value="KAJ8872226.1"/>
    <property type="molecule type" value="Genomic_DNA"/>
</dbReference>
<accession>A0ABQ9GJJ6</accession>
<evidence type="ECO:0000313" key="2">
    <source>
        <dbReference type="EMBL" id="KAJ8872226.1"/>
    </source>
</evidence>
<keyword evidence="1" id="KW-0472">Membrane</keyword>
<gene>
    <name evidence="2" type="ORF">PR048_025828</name>
</gene>